<dbReference type="InterPro" id="IPR014757">
    <property type="entry name" value="Tscrpt_reg_IclR_C"/>
</dbReference>
<dbReference type="Pfam" id="PF09339">
    <property type="entry name" value="HTH_IclR"/>
    <property type="match status" value="1"/>
</dbReference>
<dbReference type="PROSITE" id="PS51078">
    <property type="entry name" value="ICLR_ED"/>
    <property type="match status" value="1"/>
</dbReference>
<dbReference type="AlphaFoldDB" id="A0A938YBU4"/>
<feature type="domain" description="IclR-ED" evidence="5">
    <location>
        <begin position="69"/>
        <end position="211"/>
    </location>
</feature>
<dbReference type="InterPro" id="IPR011991">
    <property type="entry name" value="ArsR-like_HTH"/>
</dbReference>
<keyword evidence="3" id="KW-0804">Transcription</keyword>
<keyword evidence="7" id="KW-1185">Reference proteome</keyword>
<dbReference type="CDD" id="cd00090">
    <property type="entry name" value="HTH_ARSR"/>
    <property type="match status" value="1"/>
</dbReference>
<protein>
    <submittedName>
        <fullName evidence="6">Helix-turn-helix domain-containing protein</fullName>
    </submittedName>
</protein>
<dbReference type="GO" id="GO:0003677">
    <property type="term" value="F:DNA binding"/>
    <property type="evidence" value="ECO:0007669"/>
    <property type="project" value="UniProtKB-KW"/>
</dbReference>
<keyword evidence="1" id="KW-0805">Transcription regulation</keyword>
<reference evidence="6" key="1">
    <citation type="submission" date="2021-01" db="EMBL/GenBank/DDBJ databases">
        <title>Novel species in genus Nocardioides.</title>
        <authorList>
            <person name="Zhang G."/>
        </authorList>
    </citation>
    <scope>NUCLEOTIDE SEQUENCE</scope>
    <source>
        <strain evidence="6">Zg-536</strain>
    </source>
</reference>
<dbReference type="Gene3D" id="3.30.450.40">
    <property type="match status" value="1"/>
</dbReference>
<dbReference type="InterPro" id="IPR036390">
    <property type="entry name" value="WH_DNA-bd_sf"/>
</dbReference>
<dbReference type="Proteomes" id="UP000663791">
    <property type="component" value="Unassembled WGS sequence"/>
</dbReference>
<evidence type="ECO:0000313" key="7">
    <source>
        <dbReference type="Proteomes" id="UP000663791"/>
    </source>
</evidence>
<dbReference type="InterPro" id="IPR029016">
    <property type="entry name" value="GAF-like_dom_sf"/>
</dbReference>
<evidence type="ECO:0000256" key="1">
    <source>
        <dbReference type="ARBA" id="ARBA00023015"/>
    </source>
</evidence>
<evidence type="ECO:0000259" key="4">
    <source>
        <dbReference type="PROSITE" id="PS51077"/>
    </source>
</evidence>
<sequence length="211" mass="21812">MAAAETSQTFSRGLDVLQLLASSPHGRTPSQLAAELGLSRTIIYRLVATLVEHRLVRRAPDGTVSMAAGALALTQHVLGSVRESTRVALADLAREAGATAHFSILDGEDILAVAVEEPPFTTFHVSYRVGARTPRDRGALGVAIAAAARGEEGMFESEGQLVPGAHGIVVSLPRVPGPPAALGLVTLAGQESAAMRQALRTAAARLAAELG</sequence>
<dbReference type="EMBL" id="JAERTX010000026">
    <property type="protein sequence ID" value="MBM9461768.1"/>
    <property type="molecule type" value="Genomic_DNA"/>
</dbReference>
<organism evidence="6 7">
    <name type="scientific">Nocardioides faecalis</name>
    <dbReference type="NCBI Taxonomy" id="2803858"/>
    <lineage>
        <taxon>Bacteria</taxon>
        <taxon>Bacillati</taxon>
        <taxon>Actinomycetota</taxon>
        <taxon>Actinomycetes</taxon>
        <taxon>Propionibacteriales</taxon>
        <taxon>Nocardioidaceae</taxon>
        <taxon>Nocardioides</taxon>
    </lineage>
</organism>
<dbReference type="Pfam" id="PF01614">
    <property type="entry name" value="IclR_C"/>
    <property type="match status" value="1"/>
</dbReference>
<dbReference type="InterPro" id="IPR050707">
    <property type="entry name" value="HTH_MetabolicPath_Reg"/>
</dbReference>
<dbReference type="SUPFAM" id="SSF46785">
    <property type="entry name" value="Winged helix' DNA-binding domain"/>
    <property type="match status" value="1"/>
</dbReference>
<name>A0A938YBU4_9ACTN</name>
<dbReference type="InterPro" id="IPR036388">
    <property type="entry name" value="WH-like_DNA-bd_sf"/>
</dbReference>
<dbReference type="GO" id="GO:0003700">
    <property type="term" value="F:DNA-binding transcription factor activity"/>
    <property type="evidence" value="ECO:0007669"/>
    <property type="project" value="TreeGrafter"/>
</dbReference>
<keyword evidence="2" id="KW-0238">DNA-binding</keyword>
<evidence type="ECO:0000256" key="3">
    <source>
        <dbReference type="ARBA" id="ARBA00023163"/>
    </source>
</evidence>
<dbReference type="GO" id="GO:0045892">
    <property type="term" value="P:negative regulation of DNA-templated transcription"/>
    <property type="evidence" value="ECO:0007669"/>
    <property type="project" value="TreeGrafter"/>
</dbReference>
<dbReference type="InterPro" id="IPR005471">
    <property type="entry name" value="Tscrpt_reg_IclR_N"/>
</dbReference>
<dbReference type="PANTHER" id="PTHR30136:SF24">
    <property type="entry name" value="HTH-TYPE TRANSCRIPTIONAL REPRESSOR ALLR"/>
    <property type="match status" value="1"/>
</dbReference>
<feature type="domain" description="HTH iclR-type" evidence="4">
    <location>
        <begin position="7"/>
        <end position="68"/>
    </location>
</feature>
<dbReference type="Gene3D" id="1.10.10.10">
    <property type="entry name" value="Winged helix-like DNA-binding domain superfamily/Winged helix DNA-binding domain"/>
    <property type="match status" value="1"/>
</dbReference>
<dbReference type="SMART" id="SM00346">
    <property type="entry name" value="HTH_ICLR"/>
    <property type="match status" value="1"/>
</dbReference>
<dbReference type="PROSITE" id="PS51077">
    <property type="entry name" value="HTH_ICLR"/>
    <property type="match status" value="1"/>
</dbReference>
<gene>
    <name evidence="6" type="ORF">JK386_17895</name>
</gene>
<dbReference type="SUPFAM" id="SSF55781">
    <property type="entry name" value="GAF domain-like"/>
    <property type="match status" value="1"/>
</dbReference>
<dbReference type="RefSeq" id="WP_205293089.1">
    <property type="nucleotide sequence ID" value="NZ_CP074406.1"/>
</dbReference>
<evidence type="ECO:0000313" key="6">
    <source>
        <dbReference type="EMBL" id="MBM9461768.1"/>
    </source>
</evidence>
<comment type="caution">
    <text evidence="6">The sequence shown here is derived from an EMBL/GenBank/DDBJ whole genome shotgun (WGS) entry which is preliminary data.</text>
</comment>
<proteinExistence type="predicted"/>
<evidence type="ECO:0000256" key="2">
    <source>
        <dbReference type="ARBA" id="ARBA00023125"/>
    </source>
</evidence>
<evidence type="ECO:0000259" key="5">
    <source>
        <dbReference type="PROSITE" id="PS51078"/>
    </source>
</evidence>
<accession>A0A938YBU4</accession>
<dbReference type="PANTHER" id="PTHR30136">
    <property type="entry name" value="HELIX-TURN-HELIX TRANSCRIPTIONAL REGULATOR, ICLR FAMILY"/>
    <property type="match status" value="1"/>
</dbReference>